<dbReference type="Proteomes" id="UP001274830">
    <property type="component" value="Unassembled WGS sequence"/>
</dbReference>
<reference evidence="4" key="1">
    <citation type="submission" date="2023-07" db="EMBL/GenBank/DDBJ databases">
        <title>Black Yeasts Isolated from many extreme environments.</title>
        <authorList>
            <person name="Coleine C."/>
            <person name="Stajich J.E."/>
            <person name="Selbmann L."/>
        </authorList>
    </citation>
    <scope>NUCLEOTIDE SEQUENCE</scope>
    <source>
        <strain evidence="4">CCFEE 5485</strain>
    </source>
</reference>
<gene>
    <name evidence="4" type="ORF">LTR78_006753</name>
</gene>
<dbReference type="SUPFAM" id="SSF54593">
    <property type="entry name" value="Glyoxalase/Bleomycin resistance protein/Dihydroxybiphenyl dioxygenase"/>
    <property type="match status" value="1"/>
</dbReference>
<dbReference type="GO" id="GO:0046872">
    <property type="term" value="F:metal ion binding"/>
    <property type="evidence" value="ECO:0007669"/>
    <property type="project" value="UniProtKB-KW"/>
</dbReference>
<proteinExistence type="predicted"/>
<evidence type="ECO:0000256" key="1">
    <source>
        <dbReference type="ARBA" id="ARBA00022723"/>
    </source>
</evidence>
<evidence type="ECO:0000256" key="2">
    <source>
        <dbReference type="SAM" id="MobiDB-lite"/>
    </source>
</evidence>
<dbReference type="PANTHER" id="PTHR43048:SF3">
    <property type="entry name" value="METHYLMALONYL-COA EPIMERASE, MITOCHONDRIAL"/>
    <property type="match status" value="1"/>
</dbReference>
<dbReference type="PANTHER" id="PTHR43048">
    <property type="entry name" value="METHYLMALONYL-COA EPIMERASE"/>
    <property type="match status" value="1"/>
</dbReference>
<dbReference type="Pfam" id="PF00903">
    <property type="entry name" value="Glyoxalase"/>
    <property type="match status" value="1"/>
</dbReference>
<dbReference type="AlphaFoldDB" id="A0AAE0WKR4"/>
<keyword evidence="1" id="KW-0479">Metal-binding</keyword>
<feature type="compositionally biased region" description="Low complexity" evidence="2">
    <location>
        <begin position="23"/>
        <end position="37"/>
    </location>
</feature>
<dbReference type="InterPro" id="IPR037523">
    <property type="entry name" value="VOC_core"/>
</dbReference>
<keyword evidence="5" id="KW-1185">Reference proteome</keyword>
<dbReference type="EMBL" id="JAUTXT010000025">
    <property type="protein sequence ID" value="KAK3673519.1"/>
    <property type="molecule type" value="Genomic_DNA"/>
</dbReference>
<protein>
    <recommendedName>
        <fullName evidence="3">VOC domain-containing protein</fullName>
    </recommendedName>
</protein>
<evidence type="ECO:0000259" key="3">
    <source>
        <dbReference type="PROSITE" id="PS51819"/>
    </source>
</evidence>
<name>A0AAE0WKR4_9PEZI</name>
<dbReference type="PROSITE" id="PS51819">
    <property type="entry name" value="VOC"/>
    <property type="match status" value="2"/>
</dbReference>
<comment type="caution">
    <text evidence="4">The sequence shown here is derived from an EMBL/GenBank/DDBJ whole genome shotgun (WGS) entry which is preliminary data.</text>
</comment>
<evidence type="ECO:0000313" key="4">
    <source>
        <dbReference type="EMBL" id="KAK3673519.1"/>
    </source>
</evidence>
<dbReference type="GO" id="GO:0005739">
    <property type="term" value="C:mitochondrion"/>
    <property type="evidence" value="ECO:0007669"/>
    <property type="project" value="TreeGrafter"/>
</dbReference>
<feature type="domain" description="VOC" evidence="3">
    <location>
        <begin position="250"/>
        <end position="376"/>
    </location>
</feature>
<dbReference type="InterPro" id="IPR004360">
    <property type="entry name" value="Glyas_Fos-R_dOase_dom"/>
</dbReference>
<dbReference type="InterPro" id="IPR029068">
    <property type="entry name" value="Glyas_Bleomycin-R_OHBP_Dase"/>
</dbReference>
<dbReference type="InterPro" id="IPR051785">
    <property type="entry name" value="MMCE/EMCE_epimerase"/>
</dbReference>
<dbReference type="GO" id="GO:0004493">
    <property type="term" value="F:methylmalonyl-CoA epimerase activity"/>
    <property type="evidence" value="ECO:0007669"/>
    <property type="project" value="TreeGrafter"/>
</dbReference>
<feature type="domain" description="VOC" evidence="3">
    <location>
        <begin position="94"/>
        <end position="206"/>
    </location>
</feature>
<accession>A0AAE0WKR4</accession>
<feature type="region of interest" description="Disordered" evidence="2">
    <location>
        <begin position="1"/>
        <end position="40"/>
    </location>
</feature>
<organism evidence="4 5">
    <name type="scientific">Recurvomyces mirabilis</name>
    <dbReference type="NCBI Taxonomy" id="574656"/>
    <lineage>
        <taxon>Eukaryota</taxon>
        <taxon>Fungi</taxon>
        <taxon>Dikarya</taxon>
        <taxon>Ascomycota</taxon>
        <taxon>Pezizomycotina</taxon>
        <taxon>Dothideomycetes</taxon>
        <taxon>Dothideomycetidae</taxon>
        <taxon>Mycosphaerellales</taxon>
        <taxon>Teratosphaeriaceae</taxon>
        <taxon>Recurvomyces</taxon>
    </lineage>
</organism>
<dbReference type="GO" id="GO:0046491">
    <property type="term" value="P:L-methylmalonyl-CoA metabolic process"/>
    <property type="evidence" value="ECO:0007669"/>
    <property type="project" value="TreeGrafter"/>
</dbReference>
<dbReference type="Gene3D" id="3.10.180.10">
    <property type="entry name" value="2,3-Dihydroxybiphenyl 1,2-Dioxygenase, domain 1"/>
    <property type="match status" value="2"/>
</dbReference>
<sequence length="423" mass="47433">MRRPSSGTRTHDSGNWPDAAATHPIPHGIHPGSPSGSRKVFRDEQGYYKPTAGTAARDKIREVLKNLIWHFVAKNCWTRSLTTLKHETRVRLAAPSYVIYEHADLAGFRKFAVDFGLEEAGSSPDKSTIYYRGYGADPFVYVARQAPDNQPKSFVGAGFLALSSDDFERALHKDGAEVVDALNFPGGGRCVRFRDPNGNVLEVISNQTRRDIPECGLSNLVGRPAMNGALDKQRQGEFTRMQPGPAKVHKLGHFGYNTNNYEATLAWYQDNFNFTPTDILYAPGKQDLEVAIFMRVDNGKTYVDHHCLLLARVEKETQVHHSSFEVEDIDTQFMGHQWLEDKGHELVWGIGRHVHGSQVFDYWYDSSRFVVEHYADGDVVNEEAQTLRAEAGNMAVWGPPVPEIWHAKKQEHEVASRVAAVSG</sequence>
<evidence type="ECO:0000313" key="5">
    <source>
        <dbReference type="Proteomes" id="UP001274830"/>
    </source>
</evidence>